<keyword evidence="10" id="KW-0460">Magnesium</keyword>
<feature type="transmembrane region" description="Helical" evidence="10">
    <location>
        <begin position="347"/>
        <end position="368"/>
    </location>
</feature>
<dbReference type="Gene3D" id="1.20.1110.10">
    <property type="entry name" value="Calcium-transporting ATPase, transmembrane domain"/>
    <property type="match status" value="1"/>
</dbReference>
<feature type="domain" description="Cation-transporting P-type ATPase N-terminal" evidence="12">
    <location>
        <begin position="93"/>
        <end position="162"/>
    </location>
</feature>
<dbReference type="EC" id="7.1.2.1" evidence="10"/>
<dbReference type="NCBIfam" id="TIGR01647">
    <property type="entry name" value="ATPase-IIIA_H"/>
    <property type="match status" value="1"/>
</dbReference>
<dbReference type="InterPro" id="IPR023214">
    <property type="entry name" value="HAD_sf"/>
</dbReference>
<keyword evidence="10" id="KW-0813">Transport</keyword>
<evidence type="ECO:0000256" key="6">
    <source>
        <dbReference type="ARBA" id="ARBA00022840"/>
    </source>
</evidence>
<feature type="transmembrane region" description="Helical" evidence="10">
    <location>
        <begin position="775"/>
        <end position="797"/>
    </location>
</feature>
<dbReference type="Gene3D" id="2.70.150.10">
    <property type="entry name" value="Calcium-transporting ATPase, cytoplasmic transduction domain A"/>
    <property type="match status" value="1"/>
</dbReference>
<dbReference type="SUPFAM" id="SSF81665">
    <property type="entry name" value="Calcium ATPase, transmembrane domain M"/>
    <property type="match status" value="1"/>
</dbReference>
<keyword evidence="7 10" id="KW-1278">Translocase</keyword>
<feature type="compositionally biased region" description="Basic and acidic residues" evidence="11">
    <location>
        <begin position="987"/>
        <end position="1015"/>
    </location>
</feature>
<dbReference type="Pfam" id="PF00690">
    <property type="entry name" value="Cation_ATPase_N"/>
    <property type="match status" value="1"/>
</dbReference>
<dbReference type="InterPro" id="IPR023298">
    <property type="entry name" value="ATPase_P-typ_TM_dom_sf"/>
</dbReference>
<evidence type="ECO:0000256" key="5">
    <source>
        <dbReference type="ARBA" id="ARBA00022741"/>
    </source>
</evidence>
<dbReference type="Gene3D" id="3.40.1110.10">
    <property type="entry name" value="Calcium-transporting ATPase, cytoplasmic domain N"/>
    <property type="match status" value="1"/>
</dbReference>
<dbReference type="FunFam" id="3.40.50.1000:FF:000008">
    <property type="entry name" value="Plasma membrane ATPase"/>
    <property type="match status" value="1"/>
</dbReference>
<keyword evidence="9 10" id="KW-0472">Membrane</keyword>
<dbReference type="PANTHER" id="PTHR42861">
    <property type="entry name" value="CALCIUM-TRANSPORTING ATPASE"/>
    <property type="match status" value="1"/>
</dbReference>
<dbReference type="GeneID" id="19203000"/>
<dbReference type="AlphaFoldDB" id="A0A5M3MWM0"/>
<keyword evidence="10" id="KW-0406">Ion transport</keyword>
<dbReference type="InterPro" id="IPR059000">
    <property type="entry name" value="ATPase_P-type_domA"/>
</dbReference>
<organism evidence="13 14">
    <name type="scientific">Coniophora puteana (strain RWD-64-598)</name>
    <name type="common">Brown rot fungus</name>
    <dbReference type="NCBI Taxonomy" id="741705"/>
    <lineage>
        <taxon>Eukaryota</taxon>
        <taxon>Fungi</taxon>
        <taxon>Dikarya</taxon>
        <taxon>Basidiomycota</taxon>
        <taxon>Agaricomycotina</taxon>
        <taxon>Agaricomycetes</taxon>
        <taxon>Agaricomycetidae</taxon>
        <taxon>Boletales</taxon>
        <taxon>Coniophorineae</taxon>
        <taxon>Coniophoraceae</taxon>
        <taxon>Coniophora</taxon>
    </lineage>
</organism>
<dbReference type="InterPro" id="IPR006534">
    <property type="entry name" value="P-type_ATPase_IIIA"/>
</dbReference>
<feature type="compositionally biased region" description="Polar residues" evidence="11">
    <location>
        <begin position="1037"/>
        <end position="1046"/>
    </location>
</feature>
<reference evidence="14" key="1">
    <citation type="journal article" date="2012" name="Science">
        <title>The Paleozoic origin of enzymatic lignin decomposition reconstructed from 31 fungal genomes.</title>
        <authorList>
            <person name="Floudas D."/>
            <person name="Binder M."/>
            <person name="Riley R."/>
            <person name="Barry K."/>
            <person name="Blanchette R.A."/>
            <person name="Henrissat B."/>
            <person name="Martinez A.T."/>
            <person name="Otillar R."/>
            <person name="Spatafora J.W."/>
            <person name="Yadav J.S."/>
            <person name="Aerts A."/>
            <person name="Benoit I."/>
            <person name="Boyd A."/>
            <person name="Carlson A."/>
            <person name="Copeland A."/>
            <person name="Coutinho P.M."/>
            <person name="de Vries R.P."/>
            <person name="Ferreira P."/>
            <person name="Findley K."/>
            <person name="Foster B."/>
            <person name="Gaskell J."/>
            <person name="Glotzer D."/>
            <person name="Gorecki P."/>
            <person name="Heitman J."/>
            <person name="Hesse C."/>
            <person name="Hori C."/>
            <person name="Igarashi K."/>
            <person name="Jurgens J.A."/>
            <person name="Kallen N."/>
            <person name="Kersten P."/>
            <person name="Kohler A."/>
            <person name="Kuees U."/>
            <person name="Kumar T.K.A."/>
            <person name="Kuo A."/>
            <person name="LaButti K."/>
            <person name="Larrondo L.F."/>
            <person name="Lindquist E."/>
            <person name="Ling A."/>
            <person name="Lombard V."/>
            <person name="Lucas S."/>
            <person name="Lundell T."/>
            <person name="Martin R."/>
            <person name="McLaughlin D.J."/>
            <person name="Morgenstern I."/>
            <person name="Morin E."/>
            <person name="Murat C."/>
            <person name="Nagy L.G."/>
            <person name="Nolan M."/>
            <person name="Ohm R.A."/>
            <person name="Patyshakuliyeva A."/>
            <person name="Rokas A."/>
            <person name="Ruiz-Duenas F.J."/>
            <person name="Sabat G."/>
            <person name="Salamov A."/>
            <person name="Samejima M."/>
            <person name="Schmutz J."/>
            <person name="Slot J.C."/>
            <person name="St John F."/>
            <person name="Stenlid J."/>
            <person name="Sun H."/>
            <person name="Sun S."/>
            <person name="Syed K."/>
            <person name="Tsang A."/>
            <person name="Wiebenga A."/>
            <person name="Young D."/>
            <person name="Pisabarro A."/>
            <person name="Eastwood D.C."/>
            <person name="Martin F."/>
            <person name="Cullen D."/>
            <person name="Grigoriev I.V."/>
            <person name="Hibbett D.S."/>
        </authorList>
    </citation>
    <scope>NUCLEOTIDE SEQUENCE [LARGE SCALE GENOMIC DNA]</scope>
    <source>
        <strain evidence="14">RWD-64-598 SS2</strain>
    </source>
</reference>
<feature type="region of interest" description="Disordered" evidence="11">
    <location>
        <begin position="1"/>
        <end position="48"/>
    </location>
</feature>
<dbReference type="KEGG" id="cput:CONPUDRAFT_152419"/>
<evidence type="ECO:0000313" key="14">
    <source>
        <dbReference type="Proteomes" id="UP000053558"/>
    </source>
</evidence>
<dbReference type="OMA" id="ILNMSEC"/>
<dbReference type="InterPro" id="IPR018303">
    <property type="entry name" value="ATPase_P-typ_P_site"/>
</dbReference>
<feature type="transmembrane region" description="Helical" evidence="10">
    <location>
        <begin position="809"/>
        <end position="829"/>
    </location>
</feature>
<dbReference type="Gene3D" id="3.40.50.1000">
    <property type="entry name" value="HAD superfamily/HAD-like"/>
    <property type="match status" value="1"/>
</dbReference>
<comment type="subcellular location">
    <subcellularLocation>
        <location evidence="10">Cell membrane</location>
        <topology evidence="10">Multi-pass membrane protein</topology>
    </subcellularLocation>
    <subcellularLocation>
        <location evidence="2">Membrane</location>
        <topology evidence="2">Multi-pass membrane protein</topology>
    </subcellularLocation>
</comment>
<proteinExistence type="inferred from homology"/>
<dbReference type="CDD" id="cd02076">
    <property type="entry name" value="P-type_ATPase_H"/>
    <property type="match status" value="1"/>
</dbReference>
<feature type="transmembrane region" description="Helical" evidence="10">
    <location>
        <begin position="138"/>
        <end position="157"/>
    </location>
</feature>
<comment type="catalytic activity">
    <reaction evidence="10">
        <text>ATP + H2O + H(+)(in) = ADP + phosphate + 2 H(+)(out)</text>
        <dbReference type="Rhea" id="RHEA:20852"/>
        <dbReference type="ChEBI" id="CHEBI:15377"/>
        <dbReference type="ChEBI" id="CHEBI:15378"/>
        <dbReference type="ChEBI" id="CHEBI:30616"/>
        <dbReference type="ChEBI" id="CHEBI:43474"/>
        <dbReference type="ChEBI" id="CHEBI:456216"/>
        <dbReference type="EC" id="7.1.2.1"/>
    </reaction>
</comment>
<dbReference type="GO" id="GO:0008553">
    <property type="term" value="F:P-type proton-exporting transporter activity"/>
    <property type="evidence" value="ECO:0007669"/>
    <property type="project" value="UniProtKB-UniRule"/>
</dbReference>
<dbReference type="InterPro" id="IPR036412">
    <property type="entry name" value="HAD-like_sf"/>
</dbReference>
<evidence type="ECO:0000256" key="10">
    <source>
        <dbReference type="RuleBase" id="RU362083"/>
    </source>
</evidence>
<keyword evidence="10" id="KW-0375">Hydrogen ion transport</keyword>
<keyword evidence="14" id="KW-1185">Reference proteome</keyword>
<dbReference type="Pfam" id="PF00122">
    <property type="entry name" value="E1-E2_ATPase"/>
    <property type="match status" value="2"/>
</dbReference>
<name>A0A5M3MWM0_CONPW</name>
<sequence>MRFLRHRKQQNANDDVEKGAPDTASRSSGVEQNGAKPNGQEYQGDEYEDLLKFVENESAKLESGHDEEEEDDDGQWVRVWYMPWKKVKKGGQKEKKIPPEWLKTDMSQGLGDAEVSKRRDAFGFNELQSPHENQILKFLSYFRGPILYVMEIAVVLAAGLRDWIDFGVIIGILFLNAFVGWYQEKQAGDIVTQLKKGIAMKAVVVRNGKESELEARELVPGDIVVLEEGGTIPADAKILANYDDKDGSKARQQLRKNSKKTAANGSDDDDDEGHVNKGPSVCSVDQSAITGESLAVDKYLGDVAYYTCGIKRGKVYAVVSAPAKESFVGKTAALVTGSQDQGHFQHVLGGIGVVLLVMVIAFIFVVWIGGFFRGLDIATPTQNNLLVYALIFLIIGVPVGLPCVTTTTMAVGAAYLARHKAIVQKLTAIESLAGVDMLCSDKTGTLTANKLSLNEPYVAPDVDPNWFMAVAVLASSHNIKSLDPIDRVTILGLKEFPGAQDMLREGWTTHKFTPFDPVSKRITAEVERDGKKYTCAKGAPNAILRLRSFDPETVVEYGTKSNEFASRGFRSLGVAAKEEGKDWELLGLMAMSDPPRSDTAATIREAGELGIHIKMLTGDAVAIAKETCRQLALGTNVFDSSRLMGGGLSGTEVYDFVEAADGFAEVFPEHKYQVVDMLQKRGHLTAMTGDGVNDAPSLKKADCGIAVQGASDAARTAADVVFLDEGLSTIITSIKVARQIFHRMKAYIVYRIALCIHLEVYLMLDMLILNETIRVDLIVFLAIFADVATIAIAYDNAPHARKPVDWQLPKVWIISTTMGLLLAAGTWILRGTLFLTDGTHGGIVQNFGTMQEILFLEVALTESWVIFITRLASGPDSGGWEWPSFQLLAAVLGVDVLATIFALFGWISGPAYHNGWTDIVTVVRVWLFSFGVIVVITMVYLLMNKFTWLDSIGRRSRSRKDKALENFLVELQRMTIVHEREGDGETYRFATAKESKKQSDEKDKQEPAKEKEQGKGGRNPSPSSSTGRKEGKENAKETQMTTGSNDDNGEQAKGDDQETTGSA</sequence>
<dbReference type="InterPro" id="IPR004014">
    <property type="entry name" value="ATPase_P-typ_cation-transptr_N"/>
</dbReference>
<keyword evidence="5 10" id="KW-0547">Nucleotide-binding</keyword>
<evidence type="ECO:0000256" key="1">
    <source>
        <dbReference type="ARBA" id="ARBA00003417"/>
    </source>
</evidence>
<dbReference type="SFLD" id="SFLDS00003">
    <property type="entry name" value="Haloacid_Dehalogenase"/>
    <property type="match status" value="1"/>
</dbReference>
<dbReference type="SFLD" id="SFLDG00002">
    <property type="entry name" value="C1.7:_P-type_atpase_like"/>
    <property type="match status" value="1"/>
</dbReference>
<evidence type="ECO:0000259" key="12">
    <source>
        <dbReference type="SMART" id="SM00831"/>
    </source>
</evidence>
<evidence type="ECO:0000256" key="11">
    <source>
        <dbReference type="SAM" id="MobiDB-lite"/>
    </source>
</evidence>
<dbReference type="Pfam" id="PF00702">
    <property type="entry name" value="Hydrolase"/>
    <property type="match status" value="1"/>
</dbReference>
<evidence type="ECO:0000313" key="13">
    <source>
        <dbReference type="EMBL" id="EIW83387.1"/>
    </source>
</evidence>
<gene>
    <name evidence="13" type="ORF">CONPUDRAFT_152419</name>
</gene>
<dbReference type="InterPro" id="IPR044492">
    <property type="entry name" value="P_typ_ATPase_HD_dom"/>
</dbReference>
<dbReference type="EMBL" id="JH711576">
    <property type="protein sequence ID" value="EIW83387.1"/>
    <property type="molecule type" value="Genomic_DNA"/>
</dbReference>
<dbReference type="PRINTS" id="PR00120">
    <property type="entry name" value="HATPASE"/>
</dbReference>
<feature type="compositionally biased region" description="Basic and acidic residues" evidence="11">
    <location>
        <begin position="1027"/>
        <end position="1036"/>
    </location>
</feature>
<evidence type="ECO:0000256" key="8">
    <source>
        <dbReference type="ARBA" id="ARBA00022989"/>
    </source>
</evidence>
<evidence type="ECO:0000256" key="7">
    <source>
        <dbReference type="ARBA" id="ARBA00022967"/>
    </source>
</evidence>
<accession>A0A5M3MWM0</accession>
<feature type="region of interest" description="Disordered" evidence="11">
    <location>
        <begin position="987"/>
        <end position="1063"/>
    </location>
</feature>
<protein>
    <recommendedName>
        <fullName evidence="10">Plasma membrane ATPase</fullName>
        <ecNumber evidence="10">7.1.2.1</ecNumber>
    </recommendedName>
</protein>
<dbReference type="NCBIfam" id="TIGR01494">
    <property type="entry name" value="ATPase_P-type"/>
    <property type="match status" value="2"/>
</dbReference>
<dbReference type="OrthoDB" id="116380at2759"/>
<dbReference type="InterPro" id="IPR023299">
    <property type="entry name" value="ATPase_P-typ_cyto_dom_N"/>
</dbReference>
<dbReference type="FunFam" id="3.40.1110.10:FF:000005">
    <property type="entry name" value="Plasma membrane ATPase"/>
    <property type="match status" value="1"/>
</dbReference>
<feature type="transmembrane region" description="Helical" evidence="10">
    <location>
        <begin position="919"/>
        <end position="942"/>
    </location>
</feature>
<dbReference type="SFLD" id="SFLDF00027">
    <property type="entry name" value="p-type_atpase"/>
    <property type="match status" value="1"/>
</dbReference>
<feature type="transmembrane region" description="Helical" evidence="10">
    <location>
        <begin position="748"/>
        <end position="769"/>
    </location>
</feature>
<dbReference type="GO" id="GO:0120029">
    <property type="term" value="P:proton export across plasma membrane"/>
    <property type="evidence" value="ECO:0007669"/>
    <property type="project" value="UniProtKB-UniRule"/>
</dbReference>
<feature type="transmembrane region" description="Helical" evidence="10">
    <location>
        <begin position="388"/>
        <end position="416"/>
    </location>
</feature>
<dbReference type="GO" id="GO:0005886">
    <property type="term" value="C:plasma membrane"/>
    <property type="evidence" value="ECO:0007669"/>
    <property type="project" value="UniProtKB-SubCell"/>
</dbReference>
<comment type="function">
    <text evidence="1">The plasma membrane ATPase of plants and fungi is a hydrogen ion pump. The proton gradient it generates drives the active transport of nutrients by H(+)-symport. The resulting external acidification and/or internal alkinization may mediate growth responses.</text>
</comment>
<keyword evidence="4 10" id="KW-0812">Transmembrane</keyword>
<dbReference type="GO" id="GO:0005524">
    <property type="term" value="F:ATP binding"/>
    <property type="evidence" value="ECO:0007669"/>
    <property type="project" value="UniProtKB-UniRule"/>
</dbReference>
<dbReference type="InterPro" id="IPR001757">
    <property type="entry name" value="P_typ_ATPase"/>
</dbReference>
<feature type="transmembrane region" description="Helical" evidence="10">
    <location>
        <begin position="885"/>
        <end position="907"/>
    </location>
</feature>
<evidence type="ECO:0000256" key="9">
    <source>
        <dbReference type="ARBA" id="ARBA00023136"/>
    </source>
</evidence>
<keyword evidence="6 10" id="KW-0067">ATP-binding</keyword>
<dbReference type="SUPFAM" id="SSF81653">
    <property type="entry name" value="Calcium ATPase, transduction domain A"/>
    <property type="match status" value="2"/>
</dbReference>
<evidence type="ECO:0000256" key="2">
    <source>
        <dbReference type="ARBA" id="ARBA00004141"/>
    </source>
</evidence>
<comment type="caution">
    <text evidence="13">The sequence shown here is derived from an EMBL/GenBank/DDBJ whole genome shotgun (WGS) entry which is preliminary data.</text>
</comment>
<dbReference type="SMART" id="SM00831">
    <property type="entry name" value="Cation_ATPase_N"/>
    <property type="match status" value="1"/>
</dbReference>
<dbReference type="Proteomes" id="UP000053558">
    <property type="component" value="Unassembled WGS sequence"/>
</dbReference>
<evidence type="ECO:0000256" key="3">
    <source>
        <dbReference type="ARBA" id="ARBA00008804"/>
    </source>
</evidence>
<feature type="region of interest" description="Disordered" evidence="11">
    <location>
        <begin position="248"/>
        <end position="277"/>
    </location>
</feature>
<comment type="similarity">
    <text evidence="3 10">Belongs to the cation transport ATPase (P-type) (TC 3.A.3) family. Type IIIA subfamily.</text>
</comment>
<evidence type="ECO:0000256" key="4">
    <source>
        <dbReference type="ARBA" id="ARBA00022692"/>
    </source>
</evidence>
<dbReference type="RefSeq" id="XP_007767164.1">
    <property type="nucleotide sequence ID" value="XM_007768974.1"/>
</dbReference>
<dbReference type="PRINTS" id="PR00119">
    <property type="entry name" value="CATATPASE"/>
</dbReference>
<dbReference type="SUPFAM" id="SSF56784">
    <property type="entry name" value="HAD-like"/>
    <property type="match status" value="1"/>
</dbReference>
<dbReference type="PROSITE" id="PS00154">
    <property type="entry name" value="ATPASE_E1_E2"/>
    <property type="match status" value="1"/>
</dbReference>
<feature type="transmembrane region" description="Helical" evidence="10">
    <location>
        <begin position="163"/>
        <end position="182"/>
    </location>
</feature>
<dbReference type="InterPro" id="IPR008250">
    <property type="entry name" value="ATPase_P-typ_transduc_dom_A_sf"/>
</dbReference>
<dbReference type="GO" id="GO:0016887">
    <property type="term" value="F:ATP hydrolysis activity"/>
    <property type="evidence" value="ECO:0007669"/>
    <property type="project" value="InterPro"/>
</dbReference>
<keyword evidence="8 10" id="KW-1133">Transmembrane helix</keyword>